<keyword evidence="6 10" id="KW-0521">NADP</keyword>
<dbReference type="SUPFAM" id="SSF51735">
    <property type="entry name" value="NAD(P)-binding Rossmann-fold domains"/>
    <property type="match status" value="1"/>
</dbReference>
<evidence type="ECO:0000259" key="11">
    <source>
        <dbReference type="Pfam" id="PF02558"/>
    </source>
</evidence>
<comment type="pathway">
    <text evidence="1 10">Cofactor biosynthesis; (R)-pantothenate biosynthesis; (R)-pantoate from 3-methyl-2-oxobutanoate: step 2/2.</text>
</comment>
<dbReference type="InterPro" id="IPR003710">
    <property type="entry name" value="ApbA"/>
</dbReference>
<evidence type="ECO:0000256" key="3">
    <source>
        <dbReference type="ARBA" id="ARBA00013014"/>
    </source>
</evidence>
<comment type="similarity">
    <text evidence="2 10">Belongs to the ketopantoate reductase family.</text>
</comment>
<evidence type="ECO:0000259" key="12">
    <source>
        <dbReference type="Pfam" id="PF08546"/>
    </source>
</evidence>
<protein>
    <recommendedName>
        <fullName evidence="4 10">2-dehydropantoate 2-reductase</fullName>
        <ecNumber evidence="3 10">1.1.1.169</ecNumber>
    </recommendedName>
    <alternativeName>
        <fullName evidence="8 10">Ketopantoate reductase</fullName>
    </alternativeName>
</protein>
<evidence type="ECO:0000256" key="5">
    <source>
        <dbReference type="ARBA" id="ARBA00022655"/>
    </source>
</evidence>
<dbReference type="GO" id="GO:0015940">
    <property type="term" value="P:pantothenate biosynthetic process"/>
    <property type="evidence" value="ECO:0007669"/>
    <property type="project" value="UniProtKB-UniPathway"/>
</dbReference>
<sequence>MNSLQRIHFCGLGALGGMYAARLATVPGLDLSVIADPARIRRYEDDGVVVNGERLRLSFLRPDDAAPPADLVIVGVKWHQLPEAIGQLRPFVGPDTLILSLLNGIESEKVIAAELGVQPLYSFVVETDAGRKGQCIEYRTLGTIVFGEARNDEISPRVAAVRDLLERAGIPYRIPVDMLRDLWWKFMLNVGINPTSAIMKAPYGVFQTSEAARECVRMACREVLAVAAPEGIALSEADIEAFFPIFSRLSPEKKTSMLQDVEAGRKTEIEIFAGTVVALGRRHGIATPVNTMLLNMITTIENNYR</sequence>
<gene>
    <name evidence="13" type="ORF">SAMN05660652_01496</name>
</gene>
<dbReference type="GO" id="GO:0005737">
    <property type="term" value="C:cytoplasm"/>
    <property type="evidence" value="ECO:0007669"/>
    <property type="project" value="TreeGrafter"/>
</dbReference>
<proteinExistence type="inferred from homology"/>
<dbReference type="NCBIfam" id="TIGR00745">
    <property type="entry name" value="apbA_panE"/>
    <property type="match status" value="1"/>
</dbReference>
<dbReference type="FunFam" id="1.10.1040.10:FF:000017">
    <property type="entry name" value="2-dehydropantoate 2-reductase"/>
    <property type="match status" value="1"/>
</dbReference>
<dbReference type="Pfam" id="PF08546">
    <property type="entry name" value="ApbA_C"/>
    <property type="match status" value="1"/>
</dbReference>
<dbReference type="RefSeq" id="WP_091936123.1">
    <property type="nucleotide sequence ID" value="NZ_FNCY01000005.1"/>
</dbReference>
<accession>A0A1G8BEX4</accession>
<dbReference type="InterPro" id="IPR008927">
    <property type="entry name" value="6-PGluconate_DH-like_C_sf"/>
</dbReference>
<dbReference type="EMBL" id="FNCY01000005">
    <property type="protein sequence ID" value="SDH31583.1"/>
    <property type="molecule type" value="Genomic_DNA"/>
</dbReference>
<comment type="function">
    <text evidence="10">Catalyzes the NADPH-dependent reduction of ketopantoate into pantoic acid.</text>
</comment>
<dbReference type="InterPro" id="IPR036291">
    <property type="entry name" value="NAD(P)-bd_dom_sf"/>
</dbReference>
<feature type="domain" description="Ketopantoate reductase C-terminal" evidence="12">
    <location>
        <begin position="177"/>
        <end position="300"/>
    </location>
</feature>
<dbReference type="GO" id="GO:0008677">
    <property type="term" value="F:2-dehydropantoate 2-reductase activity"/>
    <property type="evidence" value="ECO:0007669"/>
    <property type="project" value="UniProtKB-EC"/>
</dbReference>
<keyword evidence="7 10" id="KW-0560">Oxidoreductase</keyword>
<evidence type="ECO:0000256" key="6">
    <source>
        <dbReference type="ARBA" id="ARBA00022857"/>
    </source>
</evidence>
<evidence type="ECO:0000256" key="1">
    <source>
        <dbReference type="ARBA" id="ARBA00004994"/>
    </source>
</evidence>
<dbReference type="STRING" id="83767.SAMN05660652_01496"/>
<dbReference type="Gene3D" id="3.40.50.720">
    <property type="entry name" value="NAD(P)-binding Rossmann-like Domain"/>
    <property type="match status" value="1"/>
</dbReference>
<dbReference type="Pfam" id="PF02558">
    <property type="entry name" value="ApbA"/>
    <property type="match status" value="1"/>
</dbReference>
<evidence type="ECO:0000256" key="9">
    <source>
        <dbReference type="ARBA" id="ARBA00048793"/>
    </source>
</evidence>
<reference evidence="13 14" key="1">
    <citation type="submission" date="2016-10" db="EMBL/GenBank/DDBJ databases">
        <authorList>
            <person name="de Groot N.N."/>
        </authorList>
    </citation>
    <scope>NUCLEOTIDE SEQUENCE [LARGE SCALE GENOMIC DNA]</scope>
    <source>
        <strain evidence="13 14">DSM 5885</strain>
    </source>
</reference>
<organism evidence="13 14">
    <name type="scientific">Propionivibrio dicarboxylicus</name>
    <dbReference type="NCBI Taxonomy" id="83767"/>
    <lineage>
        <taxon>Bacteria</taxon>
        <taxon>Pseudomonadati</taxon>
        <taxon>Pseudomonadota</taxon>
        <taxon>Betaproteobacteria</taxon>
        <taxon>Rhodocyclales</taxon>
        <taxon>Rhodocyclaceae</taxon>
        <taxon>Propionivibrio</taxon>
    </lineage>
</organism>
<evidence type="ECO:0000256" key="4">
    <source>
        <dbReference type="ARBA" id="ARBA00019465"/>
    </source>
</evidence>
<evidence type="ECO:0000256" key="10">
    <source>
        <dbReference type="RuleBase" id="RU362068"/>
    </source>
</evidence>
<evidence type="ECO:0000256" key="2">
    <source>
        <dbReference type="ARBA" id="ARBA00007870"/>
    </source>
</evidence>
<dbReference type="InterPro" id="IPR013328">
    <property type="entry name" value="6PGD_dom2"/>
</dbReference>
<dbReference type="PANTHER" id="PTHR21708">
    <property type="entry name" value="PROBABLE 2-DEHYDROPANTOATE 2-REDUCTASE"/>
    <property type="match status" value="1"/>
</dbReference>
<dbReference type="SUPFAM" id="SSF48179">
    <property type="entry name" value="6-phosphogluconate dehydrogenase C-terminal domain-like"/>
    <property type="match status" value="1"/>
</dbReference>
<dbReference type="UniPathway" id="UPA00028">
    <property type="reaction ID" value="UER00004"/>
</dbReference>
<dbReference type="InterPro" id="IPR051402">
    <property type="entry name" value="KPR-Related"/>
</dbReference>
<dbReference type="AlphaFoldDB" id="A0A1G8BEX4"/>
<evidence type="ECO:0000256" key="7">
    <source>
        <dbReference type="ARBA" id="ARBA00023002"/>
    </source>
</evidence>
<dbReference type="Gene3D" id="1.10.1040.10">
    <property type="entry name" value="N-(1-d-carboxylethyl)-l-norvaline Dehydrogenase, domain 2"/>
    <property type="match status" value="1"/>
</dbReference>
<keyword evidence="5 10" id="KW-0566">Pantothenate biosynthesis</keyword>
<dbReference type="OrthoDB" id="8555723at2"/>
<keyword evidence="14" id="KW-1185">Reference proteome</keyword>
<evidence type="ECO:0000313" key="13">
    <source>
        <dbReference type="EMBL" id="SDH31583.1"/>
    </source>
</evidence>
<dbReference type="PANTHER" id="PTHR21708:SF26">
    <property type="entry name" value="2-DEHYDROPANTOATE 2-REDUCTASE"/>
    <property type="match status" value="1"/>
</dbReference>
<dbReference type="InterPro" id="IPR013752">
    <property type="entry name" value="KPA_reductase"/>
</dbReference>
<name>A0A1G8BEX4_9RHOO</name>
<dbReference type="InterPro" id="IPR013332">
    <property type="entry name" value="KPR_N"/>
</dbReference>
<comment type="catalytic activity">
    <reaction evidence="9 10">
        <text>(R)-pantoate + NADP(+) = 2-dehydropantoate + NADPH + H(+)</text>
        <dbReference type="Rhea" id="RHEA:16233"/>
        <dbReference type="ChEBI" id="CHEBI:11561"/>
        <dbReference type="ChEBI" id="CHEBI:15378"/>
        <dbReference type="ChEBI" id="CHEBI:15980"/>
        <dbReference type="ChEBI" id="CHEBI:57783"/>
        <dbReference type="ChEBI" id="CHEBI:58349"/>
        <dbReference type="EC" id="1.1.1.169"/>
    </reaction>
</comment>
<dbReference type="EC" id="1.1.1.169" evidence="3 10"/>
<dbReference type="Proteomes" id="UP000198607">
    <property type="component" value="Unassembled WGS sequence"/>
</dbReference>
<evidence type="ECO:0000313" key="14">
    <source>
        <dbReference type="Proteomes" id="UP000198607"/>
    </source>
</evidence>
<evidence type="ECO:0000256" key="8">
    <source>
        <dbReference type="ARBA" id="ARBA00032024"/>
    </source>
</evidence>
<feature type="domain" description="Ketopantoate reductase N-terminal" evidence="11">
    <location>
        <begin position="7"/>
        <end position="150"/>
    </location>
</feature>